<dbReference type="InterPro" id="IPR000719">
    <property type="entry name" value="Prot_kinase_dom"/>
</dbReference>
<evidence type="ECO:0000313" key="2">
    <source>
        <dbReference type="EMBL" id="CAD8170170.1"/>
    </source>
</evidence>
<dbReference type="Pfam" id="PF00069">
    <property type="entry name" value="Pkinase"/>
    <property type="match status" value="1"/>
</dbReference>
<accession>A0A8S1UYP3</accession>
<reference evidence="2" key="1">
    <citation type="submission" date="2021-01" db="EMBL/GenBank/DDBJ databases">
        <authorList>
            <consortium name="Genoscope - CEA"/>
            <person name="William W."/>
        </authorList>
    </citation>
    <scope>NUCLEOTIDE SEQUENCE</scope>
</reference>
<dbReference type="PROSITE" id="PS50011">
    <property type="entry name" value="PROTEIN_KINASE_DOM"/>
    <property type="match status" value="1"/>
</dbReference>
<dbReference type="GO" id="GO:0005737">
    <property type="term" value="C:cytoplasm"/>
    <property type="evidence" value="ECO:0007669"/>
    <property type="project" value="TreeGrafter"/>
</dbReference>
<keyword evidence="3" id="KW-1185">Reference proteome</keyword>
<name>A0A8S1UYP3_PAROT</name>
<dbReference type="OMA" id="FREYDAQ"/>
<evidence type="ECO:0000313" key="3">
    <source>
        <dbReference type="Proteomes" id="UP000683925"/>
    </source>
</evidence>
<dbReference type="GO" id="GO:0004674">
    <property type="term" value="F:protein serine/threonine kinase activity"/>
    <property type="evidence" value="ECO:0007669"/>
    <property type="project" value="TreeGrafter"/>
</dbReference>
<dbReference type="InterPro" id="IPR053235">
    <property type="entry name" value="Ser_Thr_kinase"/>
</dbReference>
<sequence>METVEVIEPGYAKTKQIISHYGKKYYLGYINYGIQGIKEETCAVKIYQLESMQDNIDAEREKEVLMSLDHENIAKTYKIIQKDKQIYIFREYDAQMTLKTLIDRLEAAKQEIDCRLILSLGARMIDCLNYMESLSLTNRDLNPSNIFLNQEMNFKIFDFGQSKIIEKDEIGLTMGIGINDYFMSPQMLGLEEENGENIELNYYKSDIWSLGMILYYFGEYQYPWRRELKQSEMEFELEIQKMKDPNYKLQFRRITSPELKSLISRMLIYDQDRRASAKQLLEEPFIKPYVKQPSPQITKLQFLCELIQRLKDMKAAYDVDEVYQDLIFNLLIRYFTENKKLLNKRSKFYNSYRQLLDYQMFNKKQLWYIFKVNSQTKRQLKNYVNEYRRQSTLNHRQQEELMLLLQAMNSEKQYPNNPQQLIEEAEKYYLEN</sequence>
<dbReference type="PANTHER" id="PTHR24361">
    <property type="entry name" value="MITOGEN-ACTIVATED KINASE KINASE KINASE"/>
    <property type="match status" value="1"/>
</dbReference>
<dbReference type="AlphaFoldDB" id="A0A8S1UYP3"/>
<evidence type="ECO:0000259" key="1">
    <source>
        <dbReference type="PROSITE" id="PS50011"/>
    </source>
</evidence>
<feature type="domain" description="Protein kinase" evidence="1">
    <location>
        <begin position="1"/>
        <end position="286"/>
    </location>
</feature>
<gene>
    <name evidence="2" type="ORF">POCTA_138.1.T0550029</name>
</gene>
<protein>
    <recommendedName>
        <fullName evidence="1">Protein kinase domain-containing protein</fullName>
    </recommendedName>
</protein>
<dbReference type="Proteomes" id="UP000683925">
    <property type="component" value="Unassembled WGS sequence"/>
</dbReference>
<comment type="caution">
    <text evidence="2">The sequence shown here is derived from an EMBL/GenBank/DDBJ whole genome shotgun (WGS) entry which is preliminary data.</text>
</comment>
<dbReference type="GO" id="GO:0005524">
    <property type="term" value="F:ATP binding"/>
    <property type="evidence" value="ECO:0007669"/>
    <property type="project" value="InterPro"/>
</dbReference>
<dbReference type="EMBL" id="CAJJDP010000055">
    <property type="protein sequence ID" value="CAD8170170.1"/>
    <property type="molecule type" value="Genomic_DNA"/>
</dbReference>
<dbReference type="OrthoDB" id="10342037at2759"/>
<proteinExistence type="predicted"/>
<organism evidence="2 3">
    <name type="scientific">Paramecium octaurelia</name>
    <dbReference type="NCBI Taxonomy" id="43137"/>
    <lineage>
        <taxon>Eukaryota</taxon>
        <taxon>Sar</taxon>
        <taxon>Alveolata</taxon>
        <taxon>Ciliophora</taxon>
        <taxon>Intramacronucleata</taxon>
        <taxon>Oligohymenophorea</taxon>
        <taxon>Peniculida</taxon>
        <taxon>Parameciidae</taxon>
        <taxon>Paramecium</taxon>
    </lineage>
</organism>